<keyword evidence="1" id="KW-1133">Transmembrane helix</keyword>
<dbReference type="OrthoDB" id="154912at2"/>
<dbReference type="PANTHER" id="PTHR40078">
    <property type="entry name" value="INTEGRAL MEMBRANE PROTEIN-RELATED"/>
    <property type="match status" value="1"/>
</dbReference>
<name>A0A1H4FCU3_9BACI</name>
<evidence type="ECO:0000313" key="3">
    <source>
        <dbReference type="Proteomes" id="UP000198584"/>
    </source>
</evidence>
<keyword evidence="1" id="KW-0472">Membrane</keyword>
<protein>
    <recommendedName>
        <fullName evidence="4">Membrane protein YczE</fullName>
    </recommendedName>
</protein>
<evidence type="ECO:0000256" key="1">
    <source>
        <dbReference type="SAM" id="Phobius"/>
    </source>
</evidence>
<sequence>MLQHQKNSHNQVVRWSFFVIGLIILALGISLTMQAKGLGIGPWDVFHYGLFVQLGLTVGSWSIIAGLVIVAVTSIAMKQWPQIGTILNMVLIGVFIDFFNWILPAPDHLWTELLVFVAGTAVMAYGIGIYVSPGMGAGPRDSLMLVLTDVTGWKVSTVRNWNEIIVALLGWLLGGPVGIGTVFIALFLGTMVGYSLPQAKKLLNFFLKKGERNENIYKRPLRADNHDRTGEKVR</sequence>
<evidence type="ECO:0008006" key="4">
    <source>
        <dbReference type="Google" id="ProtNLM"/>
    </source>
</evidence>
<feature type="transmembrane region" description="Helical" evidence="1">
    <location>
        <begin position="164"/>
        <end position="188"/>
    </location>
</feature>
<proteinExistence type="predicted"/>
<evidence type="ECO:0000313" key="2">
    <source>
        <dbReference type="EMBL" id="SEA95126.1"/>
    </source>
</evidence>
<dbReference type="AlphaFoldDB" id="A0A1H4FCU3"/>
<keyword evidence="3" id="KW-1185">Reference proteome</keyword>
<dbReference type="RefSeq" id="WP_093045498.1">
    <property type="nucleotide sequence ID" value="NZ_FNQR01000011.1"/>
</dbReference>
<dbReference type="Proteomes" id="UP000198584">
    <property type="component" value="Unassembled WGS sequence"/>
</dbReference>
<reference evidence="2 3" key="1">
    <citation type="submission" date="2016-10" db="EMBL/GenBank/DDBJ databases">
        <authorList>
            <person name="de Groot N.N."/>
        </authorList>
    </citation>
    <scope>NUCLEOTIDE SEQUENCE [LARGE SCALE GENOMIC DNA]</scope>
    <source>
        <strain evidence="2 3">CCM7597</strain>
    </source>
</reference>
<feature type="transmembrane region" description="Helical" evidence="1">
    <location>
        <begin position="12"/>
        <end position="33"/>
    </location>
</feature>
<keyword evidence="1" id="KW-0812">Transmembrane</keyword>
<dbReference type="EMBL" id="FNQR01000011">
    <property type="protein sequence ID" value="SEA95126.1"/>
    <property type="molecule type" value="Genomic_DNA"/>
</dbReference>
<feature type="transmembrane region" description="Helical" evidence="1">
    <location>
        <begin position="109"/>
        <end position="131"/>
    </location>
</feature>
<accession>A0A1H4FCU3</accession>
<dbReference type="STRING" id="571932.SAMN05421743_11143"/>
<feature type="transmembrane region" description="Helical" evidence="1">
    <location>
        <begin position="45"/>
        <end position="71"/>
    </location>
</feature>
<dbReference type="Pfam" id="PF19700">
    <property type="entry name" value="DUF6198"/>
    <property type="match status" value="1"/>
</dbReference>
<dbReference type="PANTHER" id="PTHR40078:SF1">
    <property type="entry name" value="INTEGRAL MEMBRANE PROTEIN"/>
    <property type="match status" value="1"/>
</dbReference>
<dbReference type="InterPro" id="IPR038750">
    <property type="entry name" value="YczE/YyaS-like"/>
</dbReference>
<gene>
    <name evidence="2" type="ORF">SAMN05421743_11143</name>
</gene>
<organism evidence="2 3">
    <name type="scientific">Thalassobacillus cyri</name>
    <dbReference type="NCBI Taxonomy" id="571932"/>
    <lineage>
        <taxon>Bacteria</taxon>
        <taxon>Bacillati</taxon>
        <taxon>Bacillota</taxon>
        <taxon>Bacilli</taxon>
        <taxon>Bacillales</taxon>
        <taxon>Bacillaceae</taxon>
        <taxon>Thalassobacillus</taxon>
    </lineage>
</organism>
<feature type="transmembrane region" description="Helical" evidence="1">
    <location>
        <begin position="83"/>
        <end position="103"/>
    </location>
</feature>